<evidence type="ECO:0000256" key="3">
    <source>
        <dbReference type="ARBA" id="ARBA00023242"/>
    </source>
</evidence>
<evidence type="ECO:0000313" key="7">
    <source>
        <dbReference type="Proteomes" id="UP001445076"/>
    </source>
</evidence>
<dbReference type="PANTHER" id="PTHR15107:SF0">
    <property type="entry name" value="DNA ENDONUCLEASE ACTIVATOR CTP1 C-TERMINAL DOMAIN-CONTAINING PROTEIN"/>
    <property type="match status" value="1"/>
</dbReference>
<dbReference type="Proteomes" id="UP001445076">
    <property type="component" value="Unassembled WGS sequence"/>
</dbReference>
<name>A0AAW0WLC4_CHEQU</name>
<comment type="caution">
    <text evidence="6">The sequence shown here is derived from an EMBL/GenBank/DDBJ whole genome shotgun (WGS) entry which is preliminary data.</text>
</comment>
<comment type="subcellular location">
    <subcellularLocation>
        <location evidence="1">Nucleus</location>
    </subcellularLocation>
</comment>
<feature type="non-terminal residue" evidence="6">
    <location>
        <position position="1"/>
    </location>
</feature>
<evidence type="ECO:0000256" key="4">
    <source>
        <dbReference type="SAM" id="Phobius"/>
    </source>
</evidence>
<proteinExistence type="predicted"/>
<feature type="transmembrane region" description="Helical" evidence="4">
    <location>
        <begin position="6"/>
        <end position="25"/>
    </location>
</feature>
<keyword evidence="4" id="KW-0812">Transmembrane</keyword>
<keyword evidence="2" id="KW-0227">DNA damage</keyword>
<feature type="domain" description="DNA endonuclease activator Ctp1 C-terminal" evidence="5">
    <location>
        <begin position="101"/>
        <end position="131"/>
    </location>
</feature>
<evidence type="ECO:0000256" key="1">
    <source>
        <dbReference type="ARBA" id="ARBA00004123"/>
    </source>
</evidence>
<dbReference type="EMBL" id="JARKIK010000071">
    <property type="protein sequence ID" value="KAK8728508.1"/>
    <property type="molecule type" value="Genomic_DNA"/>
</dbReference>
<dbReference type="AlphaFoldDB" id="A0AAW0WLC4"/>
<keyword evidence="4" id="KW-1133">Transmembrane helix</keyword>
<protein>
    <recommendedName>
        <fullName evidence="5">DNA endonuclease activator Ctp1 C-terminal domain-containing protein</fullName>
    </recommendedName>
</protein>
<feature type="domain" description="DNA endonuclease activator Ctp1 C-terminal" evidence="5">
    <location>
        <begin position="71"/>
        <end position="97"/>
    </location>
</feature>
<dbReference type="GO" id="GO:0005634">
    <property type="term" value="C:nucleus"/>
    <property type="evidence" value="ECO:0007669"/>
    <property type="project" value="UniProtKB-SubCell"/>
</dbReference>
<dbReference type="GO" id="GO:0003684">
    <property type="term" value="F:damaged DNA binding"/>
    <property type="evidence" value="ECO:0007669"/>
    <property type="project" value="TreeGrafter"/>
</dbReference>
<organism evidence="6 7">
    <name type="scientific">Cherax quadricarinatus</name>
    <name type="common">Australian red claw crayfish</name>
    <dbReference type="NCBI Taxonomy" id="27406"/>
    <lineage>
        <taxon>Eukaryota</taxon>
        <taxon>Metazoa</taxon>
        <taxon>Ecdysozoa</taxon>
        <taxon>Arthropoda</taxon>
        <taxon>Crustacea</taxon>
        <taxon>Multicrustacea</taxon>
        <taxon>Malacostraca</taxon>
        <taxon>Eumalacostraca</taxon>
        <taxon>Eucarida</taxon>
        <taxon>Decapoda</taxon>
        <taxon>Pleocyemata</taxon>
        <taxon>Astacidea</taxon>
        <taxon>Parastacoidea</taxon>
        <taxon>Parastacidae</taxon>
        <taxon>Cherax</taxon>
    </lineage>
</organism>
<dbReference type="InterPro" id="IPR033316">
    <property type="entry name" value="RBBP8-like"/>
</dbReference>
<keyword evidence="3" id="KW-0539">Nucleus</keyword>
<sequence length="134" mass="16046">IIIISYVLLHFSMVTYICTPYYLFFTSYHFTFILNRNENSLLSGFKSPFSPFSFDVVPIKNKVPEFAHRGDVVRKKADRKQLAGWQCHECEKWYEAHPDPQEKKMMMNKCSRHRSRHNPVINTPENFWDPDWID</sequence>
<dbReference type="InterPro" id="IPR013882">
    <property type="entry name" value="Ctp1_C"/>
</dbReference>
<accession>A0AAW0WLC4</accession>
<reference evidence="6 7" key="1">
    <citation type="journal article" date="2024" name="BMC Genomics">
        <title>Genome assembly of redclaw crayfish (Cherax quadricarinatus) provides insights into its immune adaptation and hypoxia tolerance.</title>
        <authorList>
            <person name="Liu Z."/>
            <person name="Zheng J."/>
            <person name="Li H."/>
            <person name="Fang K."/>
            <person name="Wang S."/>
            <person name="He J."/>
            <person name="Zhou D."/>
            <person name="Weng S."/>
            <person name="Chi M."/>
            <person name="Gu Z."/>
            <person name="He J."/>
            <person name="Li F."/>
            <person name="Wang M."/>
        </authorList>
    </citation>
    <scope>NUCLEOTIDE SEQUENCE [LARGE SCALE GENOMIC DNA]</scope>
    <source>
        <strain evidence="6">ZL_2023a</strain>
    </source>
</reference>
<keyword evidence="7" id="KW-1185">Reference proteome</keyword>
<dbReference type="Pfam" id="PF08573">
    <property type="entry name" value="SAE2"/>
    <property type="match status" value="2"/>
</dbReference>
<evidence type="ECO:0000256" key="2">
    <source>
        <dbReference type="ARBA" id="ARBA00022763"/>
    </source>
</evidence>
<dbReference type="PANTHER" id="PTHR15107">
    <property type="entry name" value="RETINOBLASTOMA BINDING PROTEIN 8"/>
    <property type="match status" value="1"/>
</dbReference>
<gene>
    <name evidence="6" type="ORF">OTU49_008989</name>
</gene>
<dbReference type="GO" id="GO:0010792">
    <property type="term" value="P:DNA double-strand break processing involved in repair via single-strand annealing"/>
    <property type="evidence" value="ECO:0007669"/>
    <property type="project" value="TreeGrafter"/>
</dbReference>
<keyword evidence="4" id="KW-0472">Membrane</keyword>
<evidence type="ECO:0000313" key="6">
    <source>
        <dbReference type="EMBL" id="KAK8728508.1"/>
    </source>
</evidence>
<evidence type="ECO:0000259" key="5">
    <source>
        <dbReference type="Pfam" id="PF08573"/>
    </source>
</evidence>